<dbReference type="PANTHER" id="PTHR11048:SF28">
    <property type="entry name" value="4-HYDROXYBENZOATE POLYPRENYLTRANSFERASE, MITOCHONDRIAL"/>
    <property type="match status" value="1"/>
</dbReference>
<organism evidence="13 14">
    <name type="scientific">Methylocapsa palsarum</name>
    <dbReference type="NCBI Taxonomy" id="1612308"/>
    <lineage>
        <taxon>Bacteria</taxon>
        <taxon>Pseudomonadati</taxon>
        <taxon>Pseudomonadota</taxon>
        <taxon>Alphaproteobacteria</taxon>
        <taxon>Hyphomicrobiales</taxon>
        <taxon>Beijerinckiaceae</taxon>
        <taxon>Methylocapsa</taxon>
    </lineage>
</organism>
<evidence type="ECO:0000256" key="4">
    <source>
        <dbReference type="ARBA" id="ARBA00022475"/>
    </source>
</evidence>
<keyword evidence="10 11" id="KW-0472">Membrane</keyword>
<evidence type="ECO:0000256" key="7">
    <source>
        <dbReference type="ARBA" id="ARBA00022688"/>
    </source>
</evidence>
<keyword evidence="9 11" id="KW-1133">Transmembrane helix</keyword>
<dbReference type="Proteomes" id="UP000198755">
    <property type="component" value="Unassembled WGS sequence"/>
</dbReference>
<evidence type="ECO:0000256" key="8">
    <source>
        <dbReference type="ARBA" id="ARBA00022692"/>
    </source>
</evidence>
<dbReference type="UniPathway" id="UPA00232"/>
<evidence type="ECO:0000313" key="13">
    <source>
        <dbReference type="EMBL" id="SFK13488.1"/>
    </source>
</evidence>
<keyword evidence="11" id="KW-0460">Magnesium</keyword>
<keyword evidence="8 11" id="KW-0812">Transmembrane</keyword>
<keyword evidence="4 11" id="KW-1003">Cell membrane</keyword>
<evidence type="ECO:0000313" key="14">
    <source>
        <dbReference type="Proteomes" id="UP000198755"/>
    </source>
</evidence>
<dbReference type="FunFam" id="1.20.120.1780:FF:000001">
    <property type="entry name" value="4-hydroxybenzoate octaprenyltransferase"/>
    <property type="match status" value="1"/>
</dbReference>
<accession>A0A1I3X175</accession>
<feature type="transmembrane region" description="Helical" evidence="11">
    <location>
        <begin position="226"/>
        <end position="259"/>
    </location>
</feature>
<dbReference type="PANTHER" id="PTHR11048">
    <property type="entry name" value="PRENYLTRANSFERASES"/>
    <property type="match status" value="1"/>
</dbReference>
<dbReference type="RefSeq" id="WP_244532105.1">
    <property type="nucleotide sequence ID" value="NZ_FOSN01000002.1"/>
</dbReference>
<protein>
    <recommendedName>
        <fullName evidence="11 12">4-hydroxybenzoate octaprenyltransferase</fullName>
        <ecNumber evidence="11 12">2.5.1.39</ecNumber>
    </recommendedName>
    <alternativeName>
        <fullName evidence="11">4-HB polyprenyltransferase</fullName>
    </alternativeName>
</protein>
<dbReference type="PROSITE" id="PS00943">
    <property type="entry name" value="UBIA"/>
    <property type="match status" value="1"/>
</dbReference>
<evidence type="ECO:0000256" key="9">
    <source>
        <dbReference type="ARBA" id="ARBA00022989"/>
    </source>
</evidence>
<evidence type="ECO:0000256" key="5">
    <source>
        <dbReference type="ARBA" id="ARBA00022519"/>
    </source>
</evidence>
<dbReference type="InterPro" id="IPR044878">
    <property type="entry name" value="UbiA_sf"/>
</dbReference>
<evidence type="ECO:0000256" key="6">
    <source>
        <dbReference type="ARBA" id="ARBA00022679"/>
    </source>
</evidence>
<dbReference type="Gene3D" id="1.20.120.1780">
    <property type="entry name" value="UbiA prenyltransferase"/>
    <property type="match status" value="1"/>
</dbReference>
<dbReference type="InterPro" id="IPR000537">
    <property type="entry name" value="UbiA_prenyltransferase"/>
</dbReference>
<comment type="catalytic activity">
    <reaction evidence="11">
        <text>all-trans-octaprenyl diphosphate + 4-hydroxybenzoate = 4-hydroxy-3-(all-trans-octaprenyl)benzoate + diphosphate</text>
        <dbReference type="Rhea" id="RHEA:27782"/>
        <dbReference type="ChEBI" id="CHEBI:1617"/>
        <dbReference type="ChEBI" id="CHEBI:17879"/>
        <dbReference type="ChEBI" id="CHEBI:33019"/>
        <dbReference type="ChEBI" id="CHEBI:57711"/>
        <dbReference type="EC" id="2.5.1.39"/>
    </reaction>
</comment>
<dbReference type="AlphaFoldDB" id="A0A1I3X175"/>
<evidence type="ECO:0000256" key="3">
    <source>
        <dbReference type="ARBA" id="ARBA00005985"/>
    </source>
</evidence>
<dbReference type="NCBIfam" id="TIGR01474">
    <property type="entry name" value="ubiA_proteo"/>
    <property type="match status" value="1"/>
</dbReference>
<keyword evidence="7 11" id="KW-0831">Ubiquinone biosynthesis</keyword>
<evidence type="ECO:0000256" key="11">
    <source>
        <dbReference type="HAMAP-Rule" id="MF_01635"/>
    </source>
</evidence>
<gene>
    <name evidence="11" type="primary">ubiA</name>
    <name evidence="13" type="ORF">SAMN05444581_102307</name>
</gene>
<evidence type="ECO:0000256" key="2">
    <source>
        <dbReference type="ARBA" id="ARBA00004141"/>
    </source>
</evidence>
<comment type="similarity">
    <text evidence="3 11">Belongs to the UbiA prenyltransferase family.</text>
</comment>
<dbReference type="STRING" id="1612308.SAMN05444581_102307"/>
<keyword evidence="6 11" id="KW-0808">Transferase</keyword>
<keyword evidence="5 11" id="KW-0997">Cell inner membrane</keyword>
<feature type="transmembrane region" description="Helical" evidence="11">
    <location>
        <begin position="154"/>
        <end position="181"/>
    </location>
</feature>
<dbReference type="EC" id="2.5.1.39" evidence="11 12"/>
<dbReference type="FunFam" id="1.10.357.140:FF:000008">
    <property type="entry name" value="4-hydroxybenzoate octaprenyltransferase"/>
    <property type="match status" value="1"/>
</dbReference>
<name>A0A1I3X175_9HYPH</name>
<dbReference type="GO" id="GO:0008412">
    <property type="term" value="F:4-hydroxybenzoate polyprenyltransferase activity"/>
    <property type="evidence" value="ECO:0007669"/>
    <property type="project" value="UniProtKB-UniRule"/>
</dbReference>
<dbReference type="EMBL" id="FOSN01000002">
    <property type="protein sequence ID" value="SFK13488.1"/>
    <property type="molecule type" value="Genomic_DNA"/>
</dbReference>
<evidence type="ECO:0000256" key="10">
    <source>
        <dbReference type="ARBA" id="ARBA00023136"/>
    </source>
</evidence>
<feature type="transmembrane region" description="Helical" evidence="11">
    <location>
        <begin position="98"/>
        <end position="118"/>
    </location>
</feature>
<comment type="function">
    <text evidence="11">Catalyzes the prenylation of para-hydroxybenzoate (PHB) with an all-trans polyprenyl group. Mediates the second step in the final reaction sequence of ubiquinone-8 (UQ-8) biosynthesis, which is the condensation of the polyisoprenoid side chain with PHB, generating the first membrane-bound Q intermediate 3-octaprenyl-4-hydroxybenzoate.</text>
</comment>
<feature type="transmembrane region" description="Helical" evidence="11">
    <location>
        <begin position="27"/>
        <end position="50"/>
    </location>
</feature>
<proteinExistence type="inferred from homology"/>
<evidence type="ECO:0000256" key="1">
    <source>
        <dbReference type="ARBA" id="ARBA00001946"/>
    </source>
</evidence>
<dbReference type="CDD" id="cd13959">
    <property type="entry name" value="PT_UbiA_COQ2"/>
    <property type="match status" value="1"/>
</dbReference>
<dbReference type="HAMAP" id="MF_01635">
    <property type="entry name" value="UbiA"/>
    <property type="match status" value="1"/>
</dbReference>
<dbReference type="Pfam" id="PF01040">
    <property type="entry name" value="UbiA"/>
    <property type="match status" value="1"/>
</dbReference>
<dbReference type="GO" id="GO:0005886">
    <property type="term" value="C:plasma membrane"/>
    <property type="evidence" value="ECO:0007669"/>
    <property type="project" value="UniProtKB-SubCell"/>
</dbReference>
<comment type="pathway">
    <text evidence="11">Cofactor biosynthesis; ubiquinone biosynthesis.</text>
</comment>
<comment type="subcellular location">
    <subcellularLocation>
        <location evidence="11">Cell inner membrane</location>
        <topology evidence="11">Multi-pass membrane protein</topology>
    </subcellularLocation>
    <subcellularLocation>
        <location evidence="2">Membrane</location>
        <topology evidence="2">Multi-pass membrane protein</topology>
    </subcellularLocation>
</comment>
<dbReference type="Gene3D" id="1.10.357.140">
    <property type="entry name" value="UbiA prenyltransferase"/>
    <property type="match status" value="1"/>
</dbReference>
<dbReference type="InterPro" id="IPR039653">
    <property type="entry name" value="Prenyltransferase"/>
</dbReference>
<dbReference type="InterPro" id="IPR006370">
    <property type="entry name" value="HB_polyprenyltransferase-like"/>
</dbReference>
<dbReference type="GO" id="GO:0006744">
    <property type="term" value="P:ubiquinone biosynthetic process"/>
    <property type="evidence" value="ECO:0007669"/>
    <property type="project" value="UniProtKB-UniRule"/>
</dbReference>
<keyword evidence="14" id="KW-1185">Reference proteome</keyword>
<evidence type="ECO:0000256" key="12">
    <source>
        <dbReference type="NCBIfam" id="TIGR01474"/>
    </source>
</evidence>
<reference evidence="13 14" key="1">
    <citation type="submission" date="2016-10" db="EMBL/GenBank/DDBJ databases">
        <authorList>
            <person name="de Groot N.N."/>
        </authorList>
    </citation>
    <scope>NUCLEOTIDE SEQUENCE [LARGE SCALE GENOMIC DNA]</scope>
    <source>
        <strain evidence="13 14">NE2</strain>
    </source>
</reference>
<feature type="transmembrane region" description="Helical" evidence="11">
    <location>
        <begin position="124"/>
        <end position="142"/>
    </location>
</feature>
<feature type="transmembrane region" description="Helical" evidence="11">
    <location>
        <begin position="56"/>
        <end position="77"/>
    </location>
</feature>
<comment type="cofactor">
    <cofactor evidence="1 11">
        <name>Mg(2+)</name>
        <dbReference type="ChEBI" id="CHEBI:18420"/>
    </cofactor>
</comment>
<dbReference type="InterPro" id="IPR030470">
    <property type="entry name" value="UbiA_prenylTrfase_CS"/>
</dbReference>
<sequence length="301" mass="31887">MADQLIFKIAPSSWTPFLQLSRIDRPIGWWLLVLPCWWSSALASIAGGRLLHVRDLLAFLIGAIAMRGAGSTFNDIADRKIDAKVERTRGRPLASGRVSVRAAWVFIAAQCLVGLAVLLSFNPFAIALGFSSMGFVCVYPFMKRITNWPQAVLGAAFAWGGLMGWAVAFGSLALAPVLLYFGAVFWTIGYDTVYAVQDVPDDEKAGIGSTARFFGAHIRAGVGGLYALSVVFVGAAFIAAGAGGWALAGLAAFAAHLALQVGRIDDGAASALRLFRSNRDAGLFLFAGLAVQALSNVLMQA</sequence>